<dbReference type="Gene3D" id="3.20.20.70">
    <property type="entry name" value="Aldolase class I"/>
    <property type="match status" value="1"/>
</dbReference>
<dbReference type="GO" id="GO:0005737">
    <property type="term" value="C:cytoplasm"/>
    <property type="evidence" value="ECO:0007669"/>
    <property type="project" value="TreeGrafter"/>
</dbReference>
<dbReference type="EMBL" id="GDHC01015027">
    <property type="protein sequence ID" value="JAQ03602.1"/>
    <property type="molecule type" value="Transcribed_RNA"/>
</dbReference>
<proteinExistence type="inferred from homology"/>
<dbReference type="Pfam" id="PF00478">
    <property type="entry name" value="IMPDH"/>
    <property type="match status" value="1"/>
</dbReference>
<keyword evidence="3" id="KW-0479">Metal-binding</keyword>
<dbReference type="SMART" id="SM01240">
    <property type="entry name" value="IMPDH"/>
    <property type="match status" value="1"/>
</dbReference>
<evidence type="ECO:0000313" key="17">
    <source>
        <dbReference type="EMBL" id="JAQ03602.1"/>
    </source>
</evidence>
<dbReference type="PROSITE" id="PS51371">
    <property type="entry name" value="CBS"/>
    <property type="match status" value="2"/>
</dbReference>
<dbReference type="EC" id="1.1.1.205" evidence="11"/>
<dbReference type="Pfam" id="PF00571">
    <property type="entry name" value="CBS"/>
    <property type="match status" value="2"/>
</dbReference>
<feature type="domain" description="CBS" evidence="15">
    <location>
        <begin position="175"/>
        <end position="236"/>
    </location>
</feature>
<evidence type="ECO:0000256" key="12">
    <source>
        <dbReference type="ARBA" id="ARBA00046101"/>
    </source>
</evidence>
<comment type="pathway">
    <text evidence="10">Purine metabolism; XMP biosynthesis via de novo pathway; XMP from IMP: step 1/1.</text>
</comment>
<evidence type="ECO:0000256" key="7">
    <source>
        <dbReference type="ARBA" id="ARBA00023002"/>
    </source>
</evidence>
<comment type="catalytic activity">
    <reaction evidence="13">
        <text>IMP + NAD(+) + H2O = XMP + NADH + H(+)</text>
        <dbReference type="Rhea" id="RHEA:11708"/>
        <dbReference type="ChEBI" id="CHEBI:15377"/>
        <dbReference type="ChEBI" id="CHEBI:15378"/>
        <dbReference type="ChEBI" id="CHEBI:57464"/>
        <dbReference type="ChEBI" id="CHEBI:57540"/>
        <dbReference type="ChEBI" id="CHEBI:57945"/>
        <dbReference type="ChEBI" id="CHEBI:58053"/>
        <dbReference type="EC" id="1.1.1.205"/>
    </reaction>
</comment>
<dbReference type="InterPro" id="IPR015875">
    <property type="entry name" value="IMP_DH/GMP_Rdtase_CS"/>
</dbReference>
<dbReference type="SMART" id="SM00116">
    <property type="entry name" value="CBS"/>
    <property type="match status" value="2"/>
</dbReference>
<name>A0A0A9WBM7_LYGHE</name>
<dbReference type="FunFam" id="3.20.20.70:FF:000424">
    <property type="entry name" value="Inosine-5'-monophosphate dehydrogenase 2"/>
    <property type="match status" value="1"/>
</dbReference>
<dbReference type="PROSITE" id="PS00487">
    <property type="entry name" value="IMP_DH_GMP_RED"/>
    <property type="match status" value="1"/>
</dbReference>
<reference evidence="16" key="2">
    <citation type="submission" date="2014-07" db="EMBL/GenBank/DDBJ databases">
        <authorList>
            <person name="Hull J."/>
        </authorList>
    </citation>
    <scope>NUCLEOTIDE SEQUENCE</scope>
</reference>
<dbReference type="UniPathway" id="UPA00601">
    <property type="reaction ID" value="UER00295"/>
</dbReference>
<evidence type="ECO:0000256" key="3">
    <source>
        <dbReference type="ARBA" id="ARBA00022723"/>
    </source>
</evidence>
<keyword evidence="8" id="KW-0520">NAD</keyword>
<keyword evidence="9 14" id="KW-0129">CBS domain</keyword>
<dbReference type="GO" id="GO:0006183">
    <property type="term" value="P:GTP biosynthetic process"/>
    <property type="evidence" value="ECO:0007669"/>
    <property type="project" value="TreeGrafter"/>
</dbReference>
<reference evidence="16" key="1">
    <citation type="journal article" date="2014" name="PLoS ONE">
        <title>Transcriptome-Based Identification of ABC Transporters in the Western Tarnished Plant Bug Lygus hesperus.</title>
        <authorList>
            <person name="Hull J.J."/>
            <person name="Chaney K."/>
            <person name="Geib S.M."/>
            <person name="Fabrick J.A."/>
            <person name="Brent C.S."/>
            <person name="Walsh D."/>
            <person name="Lavine L.C."/>
        </authorList>
    </citation>
    <scope>NUCLEOTIDE SEQUENCE</scope>
</reference>
<dbReference type="AlphaFoldDB" id="A0A0A9WBM7"/>
<dbReference type="InterPro" id="IPR013785">
    <property type="entry name" value="Aldolase_TIM"/>
</dbReference>
<evidence type="ECO:0000256" key="8">
    <source>
        <dbReference type="ARBA" id="ARBA00023027"/>
    </source>
</evidence>
<comment type="cofactor">
    <cofactor evidence="1">
        <name>K(+)</name>
        <dbReference type="ChEBI" id="CHEBI:29103"/>
    </cofactor>
</comment>
<evidence type="ECO:0000256" key="1">
    <source>
        <dbReference type="ARBA" id="ARBA00001958"/>
    </source>
</evidence>
<dbReference type="InterPro" id="IPR000644">
    <property type="entry name" value="CBS_dom"/>
</dbReference>
<dbReference type="CDD" id="cd04601">
    <property type="entry name" value="CBS_pair_IMPDH"/>
    <property type="match status" value="1"/>
</dbReference>
<comment type="similarity">
    <text evidence="2">Belongs to the IMPDH/GMPR family.</text>
</comment>
<evidence type="ECO:0000256" key="13">
    <source>
        <dbReference type="ARBA" id="ARBA00048028"/>
    </source>
</evidence>
<dbReference type="InterPro" id="IPR001093">
    <property type="entry name" value="IMP_DH_GMPRt"/>
</dbReference>
<keyword evidence="7" id="KW-0560">Oxidoreductase</keyword>
<evidence type="ECO:0000259" key="15">
    <source>
        <dbReference type="PROSITE" id="PS51371"/>
    </source>
</evidence>
<comment type="function">
    <text evidence="12">Catalyzes the conversion of inosine 5'-phosphate (IMP) to xanthosine 5'-phosphate (XMP), the first committed and rate-limiting step in the de novo synthesis of guanine nucleotides, and therefore plays an important role in the regulation of cell growth. Could also have a single-stranded nucleic acid-binding activity and could play a role in RNA and/or DNA metabolism. It may also have a role in the development of malignancy and the growth progression of some tumors.</text>
</comment>
<evidence type="ECO:0000256" key="4">
    <source>
        <dbReference type="ARBA" id="ARBA00022749"/>
    </source>
</evidence>
<dbReference type="SUPFAM" id="SSF51412">
    <property type="entry name" value="Inosine monophosphate dehydrogenase (IMPDH)"/>
    <property type="match status" value="1"/>
</dbReference>
<evidence type="ECO:0000256" key="6">
    <source>
        <dbReference type="ARBA" id="ARBA00022958"/>
    </source>
</evidence>
<feature type="domain" description="CBS" evidence="15">
    <location>
        <begin position="112"/>
        <end position="171"/>
    </location>
</feature>
<dbReference type="PANTHER" id="PTHR11911">
    <property type="entry name" value="INOSINE-5-MONOPHOSPHATE DEHYDROGENASE RELATED"/>
    <property type="match status" value="1"/>
</dbReference>
<sequence length="330" mass="36322">MNNNRANFRHKTICDGHTADELFSTDGLTFNDFIILPGFIDFPSSDVDISGQFTRKIRLHVPLVSSPMDTVTEQDMAKAMALMGGVGVLHNNCTIAKQVDMVKSVKNYRNGFISRPKTVPPTASVADIEQINRERGISGVLVTDNGDSHGKLLGIVCSKDTDYVKDKEKKVVDVMTKRSTMTVERAPIRLEQAMDVLNKSRHGYLPILNEKDEVVYLCSRRDAVRARQYPFSTLDSKGRLVCAAAASTREDDKERVKALVAVGLDVLVLDSSQGNTIYQISFIKWVKHHFPHVEVVAGNVVTQDQAKNLVDAGADGIRIGMGSGSICITQ</sequence>
<keyword evidence="5" id="KW-0658">Purine biosynthesis</keyword>
<dbReference type="GO" id="GO:0003938">
    <property type="term" value="F:IMP dehydrogenase activity"/>
    <property type="evidence" value="ECO:0007669"/>
    <property type="project" value="UniProtKB-EC"/>
</dbReference>
<evidence type="ECO:0000256" key="9">
    <source>
        <dbReference type="ARBA" id="ARBA00023122"/>
    </source>
</evidence>
<evidence type="ECO:0000256" key="14">
    <source>
        <dbReference type="PROSITE-ProRule" id="PRU00703"/>
    </source>
</evidence>
<keyword evidence="4" id="KW-0332">GMP biosynthesis</keyword>
<gene>
    <name evidence="16" type="primary">IMDH</name>
    <name evidence="16" type="ORF">CM83_22985</name>
    <name evidence="17" type="ORF">g.15843</name>
</gene>
<dbReference type="InterPro" id="IPR005990">
    <property type="entry name" value="IMP_DH"/>
</dbReference>
<accession>A0A0A9WBM7</accession>
<evidence type="ECO:0000256" key="11">
    <source>
        <dbReference type="ARBA" id="ARBA00024384"/>
    </source>
</evidence>
<keyword evidence="6" id="KW-0630">Potassium</keyword>
<dbReference type="InterPro" id="IPR046342">
    <property type="entry name" value="CBS_dom_sf"/>
</dbReference>
<evidence type="ECO:0000313" key="16">
    <source>
        <dbReference type="EMBL" id="JAG02260.1"/>
    </source>
</evidence>
<dbReference type="GO" id="GO:0046872">
    <property type="term" value="F:metal ion binding"/>
    <property type="evidence" value="ECO:0007669"/>
    <property type="project" value="UniProtKB-KW"/>
</dbReference>
<dbReference type="PANTHER" id="PTHR11911:SF111">
    <property type="entry name" value="INOSINE-5'-MONOPHOSPHATE DEHYDROGENASE"/>
    <property type="match status" value="1"/>
</dbReference>
<evidence type="ECO:0000256" key="10">
    <source>
        <dbReference type="ARBA" id="ARBA00024330"/>
    </source>
</evidence>
<dbReference type="EMBL" id="GBHO01041344">
    <property type="protein sequence ID" value="JAG02260.1"/>
    <property type="molecule type" value="Transcribed_RNA"/>
</dbReference>
<dbReference type="SUPFAM" id="SSF54631">
    <property type="entry name" value="CBS-domain pair"/>
    <property type="match status" value="1"/>
</dbReference>
<dbReference type="GO" id="GO:0006177">
    <property type="term" value="P:GMP biosynthetic process"/>
    <property type="evidence" value="ECO:0007669"/>
    <property type="project" value="UniProtKB-KW"/>
</dbReference>
<protein>
    <recommendedName>
        <fullName evidence="11">IMP dehydrogenase</fullName>
        <ecNumber evidence="11">1.1.1.205</ecNumber>
    </recommendedName>
</protein>
<reference evidence="17" key="3">
    <citation type="journal article" date="2016" name="Gigascience">
        <title>De novo construction of an expanded transcriptome assembly for the western tarnished plant bug, Lygus hesperus.</title>
        <authorList>
            <person name="Tassone E.E."/>
            <person name="Geib S.M."/>
            <person name="Hall B."/>
            <person name="Fabrick J.A."/>
            <person name="Brent C.S."/>
            <person name="Hull J.J."/>
        </authorList>
    </citation>
    <scope>NUCLEOTIDE SEQUENCE</scope>
</reference>
<evidence type="ECO:0000256" key="2">
    <source>
        <dbReference type="ARBA" id="ARBA00005502"/>
    </source>
</evidence>
<evidence type="ECO:0000256" key="5">
    <source>
        <dbReference type="ARBA" id="ARBA00022755"/>
    </source>
</evidence>
<organism evidence="16">
    <name type="scientific">Lygus hesperus</name>
    <name type="common">Western plant bug</name>
    <dbReference type="NCBI Taxonomy" id="30085"/>
    <lineage>
        <taxon>Eukaryota</taxon>
        <taxon>Metazoa</taxon>
        <taxon>Ecdysozoa</taxon>
        <taxon>Arthropoda</taxon>
        <taxon>Hexapoda</taxon>
        <taxon>Insecta</taxon>
        <taxon>Pterygota</taxon>
        <taxon>Neoptera</taxon>
        <taxon>Paraneoptera</taxon>
        <taxon>Hemiptera</taxon>
        <taxon>Heteroptera</taxon>
        <taxon>Panheteroptera</taxon>
        <taxon>Cimicomorpha</taxon>
        <taxon>Miridae</taxon>
        <taxon>Mirini</taxon>
        <taxon>Lygus</taxon>
    </lineage>
</organism>